<dbReference type="Proteomes" id="UP001161691">
    <property type="component" value="Unassembled WGS sequence"/>
</dbReference>
<evidence type="ECO:0000313" key="2">
    <source>
        <dbReference type="Proteomes" id="UP001161691"/>
    </source>
</evidence>
<protein>
    <submittedName>
        <fullName evidence="1">Uncharacterized protein</fullName>
    </submittedName>
</protein>
<name>A0ABT6TNB6_9BACL</name>
<comment type="caution">
    <text evidence="1">The sequence shown here is derived from an EMBL/GenBank/DDBJ whole genome shotgun (WGS) entry which is preliminary data.</text>
</comment>
<sequence>MYPSGVATDQFGNYHLISGDKHQKFDSNDNLIWSIPRTSTGAITRAKCDHLGNIYANYEGLKKISPTGTIEWNVTRRISNYLAVDSLGNVITITRNVSGYVTKYDANGTMIWEKSVFSPYWIDVDRSNNIFYTATSSSLSPKSLIKYDTNGNEIWANSNNIDQAAHLAVDNYNNVYFGDTGFGTFQKISNNNTLIYSLYYPISPSRFKTDINNNLYIYGISGIAKINNNNGQIIWLTRTEGTISNIAIDSNENVFVITSNNINLYKYDPNGNKLWSTGYKESSIAIDSENNIYSTSASSTLWTLIKYSNSDGSTIFLNSYFGEIESTYMGSIVIDSNDNIYIYGKKPSTNRPFLAKMNKNGQVLKEVDLSNVDSFLTVQLLSIKFDSFTNTIILNTRNWSTLSNRLYKFNTDLDSVWSKSLTVTPNIIDTDKNGNIYLMQSNINPYIFQTRDINGNVIFTPNALTSATNVLFSSSYAYVSSNQLKSFIKYNLTDLPRPSNFEWDIPKVQGENIHVTKAEWDKFISRIDAFREYLEMINTSTSAITVGERLKANTYRQAVWALRDMGYGWSLELVVGTSEVSNLQNATSIKASHFNQLRDELNSIP</sequence>
<reference evidence="1" key="1">
    <citation type="submission" date="2023-04" db="EMBL/GenBank/DDBJ databases">
        <title>Comparative genomic analysis of Cohnella hashimotonis sp. nov., isolated from the International Space Station.</title>
        <authorList>
            <person name="Venkateswaran K."/>
            <person name="Simpson A."/>
        </authorList>
    </citation>
    <scope>NUCLEOTIDE SEQUENCE</scope>
    <source>
        <strain evidence="1">F6_2S_P_1</strain>
    </source>
</reference>
<proteinExistence type="predicted"/>
<dbReference type="EMBL" id="JAGRPV010000001">
    <property type="protein sequence ID" value="MDI4647409.1"/>
    <property type="molecule type" value="Genomic_DNA"/>
</dbReference>
<dbReference type="RefSeq" id="WP_282910174.1">
    <property type="nucleotide sequence ID" value="NZ_JAGRPV010000001.1"/>
</dbReference>
<accession>A0ABT6TNB6</accession>
<evidence type="ECO:0000313" key="1">
    <source>
        <dbReference type="EMBL" id="MDI4647409.1"/>
    </source>
</evidence>
<keyword evidence="2" id="KW-1185">Reference proteome</keyword>
<gene>
    <name evidence="1" type="ORF">KB449_20725</name>
</gene>
<dbReference type="SUPFAM" id="SSF101898">
    <property type="entry name" value="NHL repeat"/>
    <property type="match status" value="2"/>
</dbReference>
<organism evidence="1 2">
    <name type="scientific">Cohnella hashimotonis</name>
    <dbReference type="NCBI Taxonomy" id="2826895"/>
    <lineage>
        <taxon>Bacteria</taxon>
        <taxon>Bacillati</taxon>
        <taxon>Bacillota</taxon>
        <taxon>Bacilli</taxon>
        <taxon>Bacillales</taxon>
        <taxon>Paenibacillaceae</taxon>
        <taxon>Cohnella</taxon>
    </lineage>
</organism>
<dbReference type="InterPro" id="IPR011042">
    <property type="entry name" value="6-blade_b-propeller_TolB-like"/>
</dbReference>
<dbReference type="Gene3D" id="2.120.10.30">
    <property type="entry name" value="TolB, C-terminal domain"/>
    <property type="match status" value="2"/>
</dbReference>